<proteinExistence type="predicted"/>
<dbReference type="HOGENOM" id="CLU_447416_0_0_9"/>
<dbReference type="Proteomes" id="UP000004835">
    <property type="component" value="Unassembled WGS sequence"/>
</dbReference>
<gene>
    <name evidence="3" type="ORF">HMPREF9087_1663</name>
</gene>
<feature type="signal peptide" evidence="2">
    <location>
        <begin position="1"/>
        <end position="20"/>
    </location>
</feature>
<organism evidence="3 4">
    <name type="scientific">Enterococcus casseliflavus ATCC 12755</name>
    <dbReference type="NCBI Taxonomy" id="888066"/>
    <lineage>
        <taxon>Bacteria</taxon>
        <taxon>Bacillati</taxon>
        <taxon>Bacillota</taxon>
        <taxon>Bacilli</taxon>
        <taxon>Lactobacillales</taxon>
        <taxon>Enterococcaceae</taxon>
        <taxon>Enterococcus</taxon>
    </lineage>
</organism>
<feature type="chain" id="PRO_5039220649" description="LPXTG-motif cell wall anchor domain protein" evidence="2">
    <location>
        <begin position="21"/>
        <end position="610"/>
    </location>
</feature>
<dbReference type="EMBL" id="AEWT01000011">
    <property type="protein sequence ID" value="EGC69743.1"/>
    <property type="molecule type" value="Genomic_DNA"/>
</dbReference>
<feature type="compositionally biased region" description="Polar residues" evidence="1">
    <location>
        <begin position="46"/>
        <end position="66"/>
    </location>
</feature>
<evidence type="ECO:0000256" key="2">
    <source>
        <dbReference type="SAM" id="SignalP"/>
    </source>
</evidence>
<evidence type="ECO:0000256" key="1">
    <source>
        <dbReference type="SAM" id="MobiDB-lite"/>
    </source>
</evidence>
<reference evidence="3 4" key="1">
    <citation type="submission" date="2011-01" db="EMBL/GenBank/DDBJ databases">
        <authorList>
            <person name="Muzny D."/>
            <person name="Qin X."/>
            <person name="Deng J."/>
            <person name="Jiang H."/>
            <person name="Liu Y."/>
            <person name="Qu J."/>
            <person name="Song X.-Z."/>
            <person name="Zhang L."/>
            <person name="Thornton R."/>
            <person name="Coyle M."/>
            <person name="Francisco L."/>
            <person name="Jackson L."/>
            <person name="Javaid M."/>
            <person name="Korchina V."/>
            <person name="Kovar C."/>
            <person name="Mata R."/>
            <person name="Mathew T."/>
            <person name="Ngo R."/>
            <person name="Nguyen L."/>
            <person name="Nguyen N."/>
            <person name="Okwuonu G."/>
            <person name="Ongeri F."/>
            <person name="Pham C."/>
            <person name="Simmons D."/>
            <person name="Wilczek-Boney K."/>
            <person name="Hale W."/>
            <person name="Jakkamsetti A."/>
            <person name="Pham P."/>
            <person name="Ruth R."/>
            <person name="San Lucas F."/>
            <person name="Warren J."/>
            <person name="Zhang J."/>
            <person name="Zhao Z."/>
            <person name="Zhou C."/>
            <person name="Zhu D."/>
            <person name="Lee S."/>
            <person name="Bess C."/>
            <person name="Blankenburg K."/>
            <person name="Forbes L."/>
            <person name="Fu Q."/>
            <person name="Gubbala S."/>
            <person name="Hirani K."/>
            <person name="Jayaseelan J.C."/>
            <person name="Lara F."/>
            <person name="Munidasa M."/>
            <person name="Palculict T."/>
            <person name="Patil S."/>
            <person name="Pu L.-L."/>
            <person name="Saada N."/>
            <person name="Tang L."/>
            <person name="Weissenberger G."/>
            <person name="Zhu Y."/>
            <person name="Hemphill L."/>
            <person name="Shang Y."/>
            <person name="Youmans B."/>
            <person name="Ayvaz T."/>
            <person name="Ross M."/>
            <person name="Santibanez J."/>
            <person name="Aqrawi P."/>
            <person name="Gross S."/>
            <person name="Joshi V."/>
            <person name="Fowler G."/>
            <person name="Nazareth L."/>
            <person name="Reid J."/>
            <person name="Worley K."/>
            <person name="Petrosino J."/>
            <person name="Highlander S."/>
            <person name="Gibbs R."/>
        </authorList>
    </citation>
    <scope>NUCLEOTIDE SEQUENCE [LARGE SCALE GENOMIC DNA]</scope>
    <source>
        <strain evidence="3 4">ATCC 12755</strain>
    </source>
</reference>
<feature type="region of interest" description="Disordered" evidence="1">
    <location>
        <begin position="38"/>
        <end position="108"/>
    </location>
</feature>
<evidence type="ECO:0000313" key="3">
    <source>
        <dbReference type="EMBL" id="EGC69743.1"/>
    </source>
</evidence>
<protein>
    <recommendedName>
        <fullName evidence="5">LPXTG-motif cell wall anchor domain protein</fullName>
    </recommendedName>
</protein>
<comment type="caution">
    <text evidence="3">The sequence shown here is derived from an EMBL/GenBank/DDBJ whole genome shotgun (WGS) entry which is preliminary data.</text>
</comment>
<evidence type="ECO:0000313" key="4">
    <source>
        <dbReference type="Proteomes" id="UP000004835"/>
    </source>
</evidence>
<name>F0EJL0_ENTCA</name>
<accession>F0EJL0</accession>
<dbReference type="RefSeq" id="WP_005234614.1">
    <property type="nucleotide sequence ID" value="NZ_GL872323.1"/>
</dbReference>
<dbReference type="AlphaFoldDB" id="F0EJL0"/>
<feature type="compositionally biased region" description="Polar residues" evidence="1">
    <location>
        <begin position="76"/>
        <end position="91"/>
    </location>
</feature>
<sequence length="610" mass="65653">MKKQIIATSIILASITTVIATEAQANADSINGVDVTTDQTQKKATSENGETWVNDNNVWYNQTSGDNGIITPPNTPDQQKPEQSLTPAEPNQTPPIIKQETPSAPSVPTKAEYIAPAKPISEQKVSNTPAVPATPVINVPDLQPNASVQLVPATPAVPTKAEYIAPVKPASEQKVPNTPAVPATPVINVPDLQPNTPVQLVPATPAVPTKAEYIASVKPVSEQKVPNTPAVPATPVINVPDLQPNASVQLVPATPAVPIKTEYIAPVKPVSEQKVPNTPAVPATPVINVPDLQPNTPVQLVPATPAVPTKAEYIAPVKPVSEQKVPNTPAVPATPVINVPDLQPNASVQLVPATPAVPTKAEYIAPAKPISEQKVPNKKYEDPINKQLKEVPSMIPSQPVEMTINVPIKKFPQMNTFNFSMQAINTFATTIIDNTFSTNTEKITPATNVLVEKQPSLIDGDIPKNLNPFDHKQFIQASRVPIIEKPVIMKLEQLSEQKTSRPVPKTSEEKQTIKTIQFKTALMKSESKQTAQSLTKKENQVNRETIPLPTRSSRHDVKSTLLKSSSLAMMPKTGDADSFTFQESLRIIGFVLASLSLLGLSFKSRKGYKK</sequence>
<keyword evidence="2" id="KW-0732">Signal</keyword>
<evidence type="ECO:0008006" key="5">
    <source>
        <dbReference type="Google" id="ProtNLM"/>
    </source>
</evidence>